<evidence type="ECO:0000313" key="1">
    <source>
        <dbReference type="EMBL" id="MEC0227537.1"/>
    </source>
</evidence>
<comment type="caution">
    <text evidence="1">The sequence shown here is derived from an EMBL/GenBank/DDBJ whole genome shotgun (WGS) entry which is preliminary data.</text>
</comment>
<keyword evidence="2" id="KW-1185">Reference proteome</keyword>
<dbReference type="RefSeq" id="WP_326071851.1">
    <property type="nucleotide sequence ID" value="NZ_JARLKY010000022.1"/>
</dbReference>
<evidence type="ECO:0000313" key="2">
    <source>
        <dbReference type="Proteomes" id="UP001338137"/>
    </source>
</evidence>
<dbReference type="Gene3D" id="3.20.20.150">
    <property type="entry name" value="Divalent-metal-dependent TIM barrel enzymes"/>
    <property type="match status" value="1"/>
</dbReference>
<dbReference type="SUPFAM" id="SSF51658">
    <property type="entry name" value="Xylose isomerase-like"/>
    <property type="match status" value="1"/>
</dbReference>
<organism evidence="1 2">
    <name type="scientific">Paenibacillus alba</name>
    <dbReference type="NCBI Taxonomy" id="1197127"/>
    <lineage>
        <taxon>Bacteria</taxon>
        <taxon>Bacillati</taxon>
        <taxon>Bacillota</taxon>
        <taxon>Bacilli</taxon>
        <taxon>Bacillales</taxon>
        <taxon>Paenibacillaceae</taxon>
        <taxon>Paenibacillus</taxon>
    </lineage>
</organism>
<name>A0ABU6G047_9BACL</name>
<dbReference type="EMBL" id="JARLKY010000022">
    <property type="protein sequence ID" value="MEC0227537.1"/>
    <property type="molecule type" value="Genomic_DNA"/>
</dbReference>
<sequence>MEHQLWNCRYVGLGAIHLKDMAIIQDHAVTAEIGEGNMNYGKLIQTCRDTGVEWYVVEQDECRRDLFESLAISYRNLQAYL</sequence>
<gene>
    <name evidence="1" type="ORF">P4I72_10420</name>
</gene>
<evidence type="ECO:0008006" key="3">
    <source>
        <dbReference type="Google" id="ProtNLM"/>
    </source>
</evidence>
<reference evidence="1 2" key="1">
    <citation type="submission" date="2023-03" db="EMBL/GenBank/DDBJ databases">
        <title>Bacillus Genome Sequencing.</title>
        <authorList>
            <person name="Dunlap C."/>
        </authorList>
    </citation>
    <scope>NUCLEOTIDE SEQUENCE [LARGE SCALE GENOMIC DNA]</scope>
    <source>
        <strain evidence="1 2">BD-533</strain>
    </source>
</reference>
<proteinExistence type="predicted"/>
<accession>A0ABU6G047</accession>
<dbReference type="InterPro" id="IPR036237">
    <property type="entry name" value="Xyl_isomerase-like_sf"/>
</dbReference>
<protein>
    <recommendedName>
        <fullName evidence="3">Sugar phosphate isomerase/epimerase</fullName>
    </recommendedName>
</protein>
<dbReference type="Proteomes" id="UP001338137">
    <property type="component" value="Unassembled WGS sequence"/>
</dbReference>